<dbReference type="GO" id="GO:0005737">
    <property type="term" value="C:cytoplasm"/>
    <property type="evidence" value="ECO:0007669"/>
    <property type="project" value="TreeGrafter"/>
</dbReference>
<protein>
    <recommendedName>
        <fullName evidence="4">phosphoserine transaminase</fullName>
        <ecNumber evidence="4">2.6.1.52</ecNumber>
    </recommendedName>
</protein>
<keyword evidence="8" id="KW-0663">Pyridoxal phosphate</keyword>
<keyword evidence="7 13" id="KW-0808">Transferase</keyword>
<dbReference type="InterPro" id="IPR015422">
    <property type="entry name" value="PyrdxlP-dep_Trfase_small"/>
</dbReference>
<evidence type="ECO:0000256" key="1">
    <source>
        <dbReference type="ARBA" id="ARBA00001933"/>
    </source>
</evidence>
<evidence type="ECO:0000256" key="4">
    <source>
        <dbReference type="ARBA" id="ARBA00013030"/>
    </source>
</evidence>
<evidence type="ECO:0000256" key="8">
    <source>
        <dbReference type="ARBA" id="ARBA00022898"/>
    </source>
</evidence>
<dbReference type="PANTHER" id="PTHR43247:SF1">
    <property type="entry name" value="PHOSPHOSERINE AMINOTRANSFERASE"/>
    <property type="match status" value="1"/>
</dbReference>
<dbReference type="InterPro" id="IPR015424">
    <property type="entry name" value="PyrdxlP-dep_Trfase"/>
</dbReference>
<comment type="catalytic activity">
    <reaction evidence="11">
        <text>O-phospho-L-serine + 2-oxoglutarate = 3-phosphooxypyruvate + L-glutamate</text>
        <dbReference type="Rhea" id="RHEA:14329"/>
        <dbReference type="ChEBI" id="CHEBI:16810"/>
        <dbReference type="ChEBI" id="CHEBI:18110"/>
        <dbReference type="ChEBI" id="CHEBI:29985"/>
        <dbReference type="ChEBI" id="CHEBI:57524"/>
        <dbReference type="EC" id="2.6.1.52"/>
    </reaction>
</comment>
<gene>
    <name evidence="13" type="primary">serC_38</name>
    <name evidence="13" type="ORF">SDC9_175557</name>
</gene>
<dbReference type="Pfam" id="PF00266">
    <property type="entry name" value="Aminotran_5"/>
    <property type="match status" value="1"/>
</dbReference>
<evidence type="ECO:0000256" key="9">
    <source>
        <dbReference type="ARBA" id="ARBA00023299"/>
    </source>
</evidence>
<comment type="cofactor">
    <cofactor evidence="1">
        <name>pyridoxal 5'-phosphate</name>
        <dbReference type="ChEBI" id="CHEBI:597326"/>
    </cofactor>
</comment>
<evidence type="ECO:0000256" key="7">
    <source>
        <dbReference type="ARBA" id="ARBA00022679"/>
    </source>
</evidence>
<comment type="pathway">
    <text evidence="2">Amino-acid biosynthesis; L-serine biosynthesis; L-serine from 3-phospho-D-glycerate: step 2/3.</text>
</comment>
<comment type="catalytic activity">
    <reaction evidence="10">
        <text>4-(phosphooxy)-L-threonine + 2-oxoglutarate = (R)-3-hydroxy-2-oxo-4-phosphooxybutanoate + L-glutamate</text>
        <dbReference type="Rhea" id="RHEA:16573"/>
        <dbReference type="ChEBI" id="CHEBI:16810"/>
        <dbReference type="ChEBI" id="CHEBI:29985"/>
        <dbReference type="ChEBI" id="CHEBI:58452"/>
        <dbReference type="ChEBI" id="CHEBI:58538"/>
        <dbReference type="EC" id="2.6.1.52"/>
    </reaction>
</comment>
<evidence type="ECO:0000256" key="10">
    <source>
        <dbReference type="ARBA" id="ARBA00047630"/>
    </source>
</evidence>
<evidence type="ECO:0000256" key="11">
    <source>
        <dbReference type="ARBA" id="ARBA00049007"/>
    </source>
</evidence>
<dbReference type="GO" id="GO:0006564">
    <property type="term" value="P:L-serine biosynthetic process"/>
    <property type="evidence" value="ECO:0007669"/>
    <property type="project" value="UniProtKB-KW"/>
</dbReference>
<keyword evidence="6" id="KW-0028">Amino-acid biosynthesis</keyword>
<dbReference type="EC" id="2.6.1.52" evidence="4"/>
<evidence type="ECO:0000256" key="6">
    <source>
        <dbReference type="ARBA" id="ARBA00022605"/>
    </source>
</evidence>
<evidence type="ECO:0000256" key="2">
    <source>
        <dbReference type="ARBA" id="ARBA00005099"/>
    </source>
</evidence>
<dbReference type="SUPFAM" id="SSF53383">
    <property type="entry name" value="PLP-dependent transferases"/>
    <property type="match status" value="1"/>
</dbReference>
<evidence type="ECO:0000256" key="5">
    <source>
        <dbReference type="ARBA" id="ARBA00022576"/>
    </source>
</evidence>
<dbReference type="EMBL" id="VSSQ01078274">
    <property type="protein sequence ID" value="MPN28118.1"/>
    <property type="molecule type" value="Genomic_DNA"/>
</dbReference>
<dbReference type="GO" id="GO:0004648">
    <property type="term" value="F:O-phospho-L-serine:2-oxoglutarate aminotransferase activity"/>
    <property type="evidence" value="ECO:0007669"/>
    <property type="project" value="UniProtKB-EC"/>
</dbReference>
<dbReference type="PANTHER" id="PTHR43247">
    <property type="entry name" value="PHOSPHOSERINE AMINOTRANSFERASE"/>
    <property type="match status" value="1"/>
</dbReference>
<dbReference type="AlphaFoldDB" id="A0A645GMH6"/>
<keyword evidence="9" id="KW-0718">Serine biosynthesis</keyword>
<evidence type="ECO:0000259" key="12">
    <source>
        <dbReference type="Pfam" id="PF00266"/>
    </source>
</evidence>
<dbReference type="FunFam" id="3.90.1150.10:FF:000006">
    <property type="entry name" value="Phosphoserine aminotransferase"/>
    <property type="match status" value="1"/>
</dbReference>
<dbReference type="Gene3D" id="3.90.1150.10">
    <property type="entry name" value="Aspartate Aminotransferase, domain 1"/>
    <property type="match status" value="1"/>
</dbReference>
<keyword evidence="5 13" id="KW-0032">Aminotransferase</keyword>
<sequence>MYIVNLVLRWFKGLGGLEAIQKMNIEKAGLIYDAIDQSGGFYKGHADNDSRSLMNVTFRLPSEELEKTFVAEATKIGLNGLKGHRSVGGLRASIYNAMPKEGCEALRNFMLEFQRKNG</sequence>
<accession>A0A645GMH6</accession>
<feature type="domain" description="Aminotransferase class V" evidence="12">
    <location>
        <begin position="2"/>
        <end position="106"/>
    </location>
</feature>
<proteinExistence type="inferred from homology"/>
<evidence type="ECO:0000313" key="13">
    <source>
        <dbReference type="EMBL" id="MPN28118.1"/>
    </source>
</evidence>
<comment type="caution">
    <text evidence="13">The sequence shown here is derived from an EMBL/GenBank/DDBJ whole genome shotgun (WGS) entry which is preliminary data.</text>
</comment>
<organism evidence="13">
    <name type="scientific">bioreactor metagenome</name>
    <dbReference type="NCBI Taxonomy" id="1076179"/>
    <lineage>
        <taxon>unclassified sequences</taxon>
        <taxon>metagenomes</taxon>
        <taxon>ecological metagenomes</taxon>
    </lineage>
</organism>
<dbReference type="GO" id="GO:0030170">
    <property type="term" value="F:pyridoxal phosphate binding"/>
    <property type="evidence" value="ECO:0007669"/>
    <property type="project" value="TreeGrafter"/>
</dbReference>
<name>A0A645GMH6_9ZZZZ</name>
<dbReference type="InterPro" id="IPR000192">
    <property type="entry name" value="Aminotrans_V_dom"/>
</dbReference>
<evidence type="ECO:0000256" key="3">
    <source>
        <dbReference type="ARBA" id="ARBA00006904"/>
    </source>
</evidence>
<dbReference type="InterPro" id="IPR022278">
    <property type="entry name" value="Pser_aminoTfrase"/>
</dbReference>
<comment type="similarity">
    <text evidence="3">Belongs to the class-V pyridoxal-phosphate-dependent aminotransferase family. SerC subfamily.</text>
</comment>
<reference evidence="13" key="1">
    <citation type="submission" date="2019-08" db="EMBL/GenBank/DDBJ databases">
        <authorList>
            <person name="Kucharzyk K."/>
            <person name="Murdoch R.W."/>
            <person name="Higgins S."/>
            <person name="Loffler F."/>
        </authorList>
    </citation>
    <scope>NUCLEOTIDE SEQUENCE</scope>
</reference>